<dbReference type="Gene3D" id="3.30.70.270">
    <property type="match status" value="1"/>
</dbReference>
<organism evidence="1">
    <name type="scientific">Lepeophtheirus salmonis</name>
    <name type="common">Salmon louse</name>
    <name type="synonym">Caligus salmonis</name>
    <dbReference type="NCBI Taxonomy" id="72036"/>
    <lineage>
        <taxon>Eukaryota</taxon>
        <taxon>Metazoa</taxon>
        <taxon>Ecdysozoa</taxon>
        <taxon>Arthropoda</taxon>
        <taxon>Crustacea</taxon>
        <taxon>Multicrustacea</taxon>
        <taxon>Hexanauplia</taxon>
        <taxon>Copepoda</taxon>
        <taxon>Siphonostomatoida</taxon>
        <taxon>Caligidae</taxon>
        <taxon>Lepeophtheirus</taxon>
    </lineage>
</organism>
<dbReference type="InterPro" id="IPR043128">
    <property type="entry name" value="Rev_trsase/Diguanyl_cyclase"/>
</dbReference>
<evidence type="ECO:0000313" key="1">
    <source>
        <dbReference type="EMBL" id="CDW39235.1"/>
    </source>
</evidence>
<proteinExistence type="predicted"/>
<dbReference type="OrthoDB" id="6342757at2759"/>
<dbReference type="AlphaFoldDB" id="A0A0K2UMF4"/>
<sequence>MVVVGKKNGKVRLTEDLRKLSKCFKIRIHPITNPREIISNIQPGNKYFSTFDTIKGYWQIS</sequence>
<reference evidence="1" key="1">
    <citation type="submission" date="2014-05" db="EMBL/GenBank/DDBJ databases">
        <authorList>
            <person name="Chronopoulou M."/>
        </authorList>
    </citation>
    <scope>NUCLEOTIDE SEQUENCE</scope>
    <source>
        <tissue evidence="1">Whole organism</tissue>
    </source>
</reference>
<dbReference type="Gene3D" id="3.10.10.10">
    <property type="entry name" value="HIV Type 1 Reverse Transcriptase, subunit A, domain 1"/>
    <property type="match status" value="1"/>
</dbReference>
<protein>
    <submittedName>
        <fullName evidence="1">Putative LOC101855985 [Aplysia californica]</fullName>
    </submittedName>
</protein>
<dbReference type="GO" id="GO:0071897">
    <property type="term" value="P:DNA biosynthetic process"/>
    <property type="evidence" value="ECO:0007669"/>
    <property type="project" value="UniProtKB-ARBA"/>
</dbReference>
<accession>A0A0K2UMF4</accession>
<dbReference type="InterPro" id="IPR043502">
    <property type="entry name" value="DNA/RNA_pol_sf"/>
</dbReference>
<name>A0A0K2UMF4_LEPSM</name>
<dbReference type="SUPFAM" id="SSF56672">
    <property type="entry name" value="DNA/RNA polymerases"/>
    <property type="match status" value="1"/>
</dbReference>
<dbReference type="EMBL" id="HACA01021874">
    <property type="protein sequence ID" value="CDW39235.1"/>
    <property type="molecule type" value="Transcribed_RNA"/>
</dbReference>